<evidence type="ECO:0008006" key="6">
    <source>
        <dbReference type="Google" id="ProtNLM"/>
    </source>
</evidence>
<evidence type="ECO:0000259" key="3">
    <source>
        <dbReference type="PROSITE" id="PS50897"/>
    </source>
</evidence>
<dbReference type="PROSITE" id="PS50896">
    <property type="entry name" value="LISH"/>
    <property type="match status" value="1"/>
</dbReference>
<dbReference type="InterPro" id="IPR006595">
    <property type="entry name" value="CTLH_C"/>
</dbReference>
<dbReference type="Proteomes" id="UP001229421">
    <property type="component" value="Unassembled WGS sequence"/>
</dbReference>
<dbReference type="EMBL" id="JAUHHV010000001">
    <property type="protein sequence ID" value="KAK1436471.1"/>
    <property type="molecule type" value="Genomic_DNA"/>
</dbReference>
<dbReference type="CDD" id="cd12885">
    <property type="entry name" value="SPRY_RanBP_like"/>
    <property type="match status" value="1"/>
</dbReference>
<keyword evidence="5" id="KW-1185">Reference proteome</keyword>
<dbReference type="InterPro" id="IPR013144">
    <property type="entry name" value="CRA_dom"/>
</dbReference>
<dbReference type="PROSITE" id="PS50188">
    <property type="entry name" value="B302_SPRY"/>
    <property type="match status" value="1"/>
</dbReference>
<feature type="domain" description="CTLH" evidence="3">
    <location>
        <begin position="301"/>
        <end position="359"/>
    </location>
</feature>
<dbReference type="Pfam" id="PF10607">
    <property type="entry name" value="CTLH"/>
    <property type="match status" value="1"/>
</dbReference>
<name>A0AAD8P8Z9_TARER</name>
<reference evidence="4" key="1">
    <citation type="journal article" date="2023" name="bioRxiv">
        <title>Improved chromosome-level genome assembly for marigold (Tagetes erecta).</title>
        <authorList>
            <person name="Jiang F."/>
            <person name="Yuan L."/>
            <person name="Wang S."/>
            <person name="Wang H."/>
            <person name="Xu D."/>
            <person name="Wang A."/>
            <person name="Fan W."/>
        </authorList>
    </citation>
    <scope>NUCLEOTIDE SEQUENCE</scope>
    <source>
        <strain evidence="4">WSJ</strain>
        <tissue evidence="4">Leaf</tissue>
    </source>
</reference>
<protein>
    <recommendedName>
        <fullName evidence="6">Ran-binding protein 10</fullName>
    </recommendedName>
</protein>
<dbReference type="Gene3D" id="2.60.120.920">
    <property type="match status" value="1"/>
</dbReference>
<keyword evidence="1" id="KW-0175">Coiled coil</keyword>
<organism evidence="4 5">
    <name type="scientific">Tagetes erecta</name>
    <name type="common">African marigold</name>
    <dbReference type="NCBI Taxonomy" id="13708"/>
    <lineage>
        <taxon>Eukaryota</taxon>
        <taxon>Viridiplantae</taxon>
        <taxon>Streptophyta</taxon>
        <taxon>Embryophyta</taxon>
        <taxon>Tracheophyta</taxon>
        <taxon>Spermatophyta</taxon>
        <taxon>Magnoliopsida</taxon>
        <taxon>eudicotyledons</taxon>
        <taxon>Gunneridae</taxon>
        <taxon>Pentapetalae</taxon>
        <taxon>asterids</taxon>
        <taxon>campanulids</taxon>
        <taxon>Asterales</taxon>
        <taxon>Asteraceae</taxon>
        <taxon>Asteroideae</taxon>
        <taxon>Heliantheae alliance</taxon>
        <taxon>Tageteae</taxon>
        <taxon>Tagetes</taxon>
    </lineage>
</organism>
<dbReference type="InterPro" id="IPR006594">
    <property type="entry name" value="LisH"/>
</dbReference>
<dbReference type="Pfam" id="PF00622">
    <property type="entry name" value="SPRY"/>
    <property type="match status" value="1"/>
</dbReference>
<evidence type="ECO:0000313" key="5">
    <source>
        <dbReference type="Proteomes" id="UP001229421"/>
    </source>
</evidence>
<dbReference type="SUPFAM" id="SSF49899">
    <property type="entry name" value="Concanavalin A-like lectins/glucanases"/>
    <property type="match status" value="1"/>
</dbReference>
<dbReference type="InterPro" id="IPR044736">
    <property type="entry name" value="Gid1/RanBPM/SPLA_SPRY"/>
</dbReference>
<evidence type="ECO:0000256" key="1">
    <source>
        <dbReference type="SAM" id="Coils"/>
    </source>
</evidence>
<feature type="coiled-coil region" evidence="1">
    <location>
        <begin position="35"/>
        <end position="62"/>
    </location>
</feature>
<accession>A0AAD8P8Z9</accession>
<dbReference type="SMART" id="SM00668">
    <property type="entry name" value="CTLH"/>
    <property type="match status" value="1"/>
</dbReference>
<dbReference type="InterPro" id="IPR024964">
    <property type="entry name" value="CTLH/CRA"/>
</dbReference>
<dbReference type="PANTHER" id="PTHR12864">
    <property type="entry name" value="RAN BINDING PROTEIN 9-RELATED"/>
    <property type="match status" value="1"/>
</dbReference>
<dbReference type="InterPro" id="IPR013320">
    <property type="entry name" value="ConA-like_dom_sf"/>
</dbReference>
<dbReference type="InterPro" id="IPR050618">
    <property type="entry name" value="Ubq-SigPath_Reg"/>
</dbReference>
<dbReference type="InterPro" id="IPR043136">
    <property type="entry name" value="B30.2/SPRY_sf"/>
</dbReference>
<proteinExistence type="predicted"/>
<dbReference type="AlphaFoldDB" id="A0AAD8P8Z9"/>
<dbReference type="SMART" id="SM00757">
    <property type="entry name" value="CRA"/>
    <property type="match status" value="1"/>
</dbReference>
<dbReference type="FunFam" id="2.60.120.920:FF:000092">
    <property type="entry name" value="Ran-binding protein M homolog"/>
    <property type="match status" value="1"/>
</dbReference>
<dbReference type="PROSITE" id="PS50897">
    <property type="entry name" value="CTLH"/>
    <property type="match status" value="1"/>
</dbReference>
<comment type="caution">
    <text evidence="4">The sequence shown here is derived from an EMBL/GenBank/DDBJ whole genome shotgun (WGS) entry which is preliminary data.</text>
</comment>
<dbReference type="SMART" id="SM00449">
    <property type="entry name" value="SPRY"/>
    <property type="match status" value="1"/>
</dbReference>
<gene>
    <name evidence="4" type="ORF">QVD17_02251</name>
</gene>
<sequence length="472" mass="53345">MNDSVQIQQQQDLVGSYFLELWRLKSNRAAAAYGKDVEMAILDNEDDELEEEEEELPTELDTVNSSGGFSIVLPDKLSVQYPTVNLHGHDVGVVQANCPAPVKRLFYYFEMYVKNAGAKGNIAIGFTTEGFNLRRQPGWEANSFGYHGDDGLLYRGQGKGDTFGPTYSTGDTVGAGINYASQELFFTKNGQVVGTVEKDVKGRFYPTIAVHSQNEEVSVNFGEDPFLFDIKAYEAAQRANQRTHIERISIPQTASYGIVRSYLQHYGYEETLNVFDEANQTSVPPVTGIRDNGVNEHVIYALNHRKVLRKLIMDGQIDDALRNLHEWYPGTVQDDTSAIYFMLHCQKFIELVRVGRLEEAVDYGRTHFEKFYSLKHYEDLVKDCAALLAYDEPKKSPVGYLLEDSQRENVADAVNAMILSTNPDLKDRKSCLHSYLEMLLRQLSACFLQKRLLNGNQGEAFHLQRVLLAKNI</sequence>
<dbReference type="InterPro" id="IPR003877">
    <property type="entry name" value="SPRY_dom"/>
</dbReference>
<evidence type="ECO:0000259" key="2">
    <source>
        <dbReference type="PROSITE" id="PS50188"/>
    </source>
</evidence>
<feature type="domain" description="B30.2/SPRY" evidence="2">
    <location>
        <begin position="38"/>
        <end position="226"/>
    </location>
</feature>
<evidence type="ECO:0000313" key="4">
    <source>
        <dbReference type="EMBL" id="KAK1436471.1"/>
    </source>
</evidence>
<dbReference type="InterPro" id="IPR001870">
    <property type="entry name" value="B30.2/SPRY"/>
</dbReference>